<name>A0AA39GBE4_SARSR</name>
<evidence type="ECO:0000256" key="3">
    <source>
        <dbReference type="ARBA" id="ARBA00023242"/>
    </source>
</evidence>
<dbReference type="InterPro" id="IPR004827">
    <property type="entry name" value="bZIP"/>
</dbReference>
<dbReference type="SUPFAM" id="SSF111430">
    <property type="entry name" value="YAP1 redox domain"/>
    <property type="match status" value="1"/>
</dbReference>
<dbReference type="SMART" id="SM00338">
    <property type="entry name" value="BRLZ"/>
    <property type="match status" value="1"/>
</dbReference>
<dbReference type="GO" id="GO:0034599">
    <property type="term" value="P:cellular response to oxidative stress"/>
    <property type="evidence" value="ECO:0007669"/>
    <property type="project" value="UniProtKB-ARBA"/>
</dbReference>
<comment type="caution">
    <text evidence="7">The sequence shown here is derived from an EMBL/GenBank/DDBJ whole genome shotgun (WGS) entry which is preliminary data.</text>
</comment>
<evidence type="ECO:0000256" key="4">
    <source>
        <dbReference type="ARBA" id="ARBA00038132"/>
    </source>
</evidence>
<evidence type="ECO:0000256" key="2">
    <source>
        <dbReference type="ARBA" id="ARBA00004496"/>
    </source>
</evidence>
<evidence type="ECO:0000256" key="5">
    <source>
        <dbReference type="SAM" id="MobiDB-lite"/>
    </source>
</evidence>
<dbReference type="FunFam" id="1.20.5.170:FF:000067">
    <property type="entry name" value="BZIP transcription factor"/>
    <property type="match status" value="1"/>
</dbReference>
<accession>A0AA39GBE4</accession>
<dbReference type="GO" id="GO:0090575">
    <property type="term" value="C:RNA polymerase II transcription regulator complex"/>
    <property type="evidence" value="ECO:0007669"/>
    <property type="project" value="TreeGrafter"/>
</dbReference>
<dbReference type="GO" id="GO:0001228">
    <property type="term" value="F:DNA-binding transcription activator activity, RNA polymerase II-specific"/>
    <property type="evidence" value="ECO:0007669"/>
    <property type="project" value="TreeGrafter"/>
</dbReference>
<dbReference type="SUPFAM" id="SSF57959">
    <property type="entry name" value="Leucine zipper domain"/>
    <property type="match status" value="1"/>
</dbReference>
<feature type="region of interest" description="Disordered" evidence="5">
    <location>
        <begin position="337"/>
        <end position="375"/>
    </location>
</feature>
<sequence>MASTGTGGSLPPNFLLTPQQQSLLFAALNSNKQSNTINNPPTASPAVFNSAAAPGNGQANSFNDSPFLDNLDTLDYNDFGDSSFDFSFANGDQSIVGDTSVATIKSESPENGDAHEKRSHPDDEEGTPVESDAKRRESTDKVPKKPGRKPLTSEPSSKRKAQNRAAQRAFRERKEQHLKDLETKVEELQKASEDANNENSVLRAKVEQMTSELNQYKKKIALMSQSSPQPRDKFSSFGANPLSGFNDLDFQFDFPTFGVPTPPTDKSQRSVSQPISPHQSNLGSATASKNGSVKSPSQDAAFNAQFNEELAKFNNGFTPSMSSSVTNASRASLDSASFSIGGATSSPSASSQSNAGPSSSCGTSPEPATQSPMGFKPVETLTTIGEEPPAMSTSAQPFTQFSNMTFDTTNFDWLAQQNGGQFDPQLFGDYREPQNNVLSNPSFDDFFNDPAENDFFTPFNMPPVPAVGSKKNICDEIDAQKDTVHEEPVKIDKANMSCNQIWEKLQSCPNAQNGEFDLDALCSDLTKKAKCSGNGPVVGEADFNTILKKYMGNKDASCVASKLGIEVEKAT</sequence>
<feature type="region of interest" description="Disordered" evidence="5">
    <location>
        <begin position="254"/>
        <end position="301"/>
    </location>
</feature>
<dbReference type="Pfam" id="PF08601">
    <property type="entry name" value="PAP1"/>
    <property type="match status" value="2"/>
</dbReference>
<comment type="subcellular location">
    <subcellularLocation>
        <location evidence="2">Cytoplasm</location>
    </subcellularLocation>
    <subcellularLocation>
        <location evidence="1">Nucleus</location>
    </subcellularLocation>
</comment>
<dbReference type="InterPro" id="IPR023167">
    <property type="entry name" value="Yap1_redox_dom_sf"/>
</dbReference>
<feature type="compositionally biased region" description="Polar residues" evidence="5">
    <location>
        <begin position="361"/>
        <end position="372"/>
    </location>
</feature>
<dbReference type="PROSITE" id="PS00036">
    <property type="entry name" value="BZIP_BASIC"/>
    <property type="match status" value="1"/>
</dbReference>
<dbReference type="AlphaFoldDB" id="A0AA39GBE4"/>
<gene>
    <name evidence="7" type="ORF">NLU13_9534</name>
</gene>
<dbReference type="Pfam" id="PF00170">
    <property type="entry name" value="bZIP_1"/>
    <property type="match status" value="1"/>
</dbReference>
<keyword evidence="3" id="KW-0539">Nucleus</keyword>
<organism evidence="7 8">
    <name type="scientific">Sarocladium strictum</name>
    <name type="common">Black bundle disease fungus</name>
    <name type="synonym">Acremonium strictum</name>
    <dbReference type="NCBI Taxonomy" id="5046"/>
    <lineage>
        <taxon>Eukaryota</taxon>
        <taxon>Fungi</taxon>
        <taxon>Dikarya</taxon>
        <taxon>Ascomycota</taxon>
        <taxon>Pezizomycotina</taxon>
        <taxon>Sordariomycetes</taxon>
        <taxon>Hypocreomycetidae</taxon>
        <taxon>Hypocreales</taxon>
        <taxon>Sarocladiaceae</taxon>
        <taxon>Sarocladium</taxon>
    </lineage>
</organism>
<evidence type="ECO:0000313" key="8">
    <source>
        <dbReference type="Proteomes" id="UP001175261"/>
    </source>
</evidence>
<dbReference type="Gene3D" id="1.10.238.100">
    <property type="entry name" value="YAP1 redox domain. Chain B"/>
    <property type="match status" value="1"/>
</dbReference>
<feature type="compositionally biased region" description="Basic and acidic residues" evidence="5">
    <location>
        <begin position="131"/>
        <end position="143"/>
    </location>
</feature>
<feature type="compositionally biased region" description="Low complexity" evidence="5">
    <location>
        <begin position="339"/>
        <end position="360"/>
    </location>
</feature>
<dbReference type="InterPro" id="IPR046347">
    <property type="entry name" value="bZIP_sf"/>
</dbReference>
<dbReference type="EMBL" id="JAPDFR010000009">
    <property type="protein sequence ID" value="KAK0383623.1"/>
    <property type="molecule type" value="Genomic_DNA"/>
</dbReference>
<feature type="region of interest" description="Disordered" evidence="5">
    <location>
        <begin position="103"/>
        <end position="206"/>
    </location>
</feature>
<keyword evidence="8" id="KW-1185">Reference proteome</keyword>
<feature type="compositionally biased region" description="Basic and acidic residues" evidence="5">
    <location>
        <begin position="169"/>
        <end position="193"/>
    </location>
</feature>
<evidence type="ECO:0000256" key="1">
    <source>
        <dbReference type="ARBA" id="ARBA00004123"/>
    </source>
</evidence>
<proteinExistence type="inferred from homology"/>
<dbReference type="Gene3D" id="1.20.5.170">
    <property type="match status" value="1"/>
</dbReference>
<dbReference type="Proteomes" id="UP001175261">
    <property type="component" value="Unassembled WGS sequence"/>
</dbReference>
<dbReference type="CDD" id="cd14688">
    <property type="entry name" value="bZIP_YAP"/>
    <property type="match status" value="1"/>
</dbReference>
<feature type="compositionally biased region" description="Basic and acidic residues" evidence="5">
    <location>
        <begin position="112"/>
        <end position="121"/>
    </location>
</feature>
<dbReference type="InterPro" id="IPR050936">
    <property type="entry name" value="AP-1-like"/>
</dbReference>
<dbReference type="GO" id="GO:0005737">
    <property type="term" value="C:cytoplasm"/>
    <property type="evidence" value="ECO:0007669"/>
    <property type="project" value="UniProtKB-SubCell"/>
</dbReference>
<evidence type="ECO:0000259" key="6">
    <source>
        <dbReference type="PROSITE" id="PS50217"/>
    </source>
</evidence>
<comment type="similarity">
    <text evidence="4">Belongs to the bZIP family. YAP subfamily.</text>
</comment>
<protein>
    <recommendedName>
        <fullName evidence="6">BZIP domain-containing protein</fullName>
    </recommendedName>
</protein>
<feature type="region of interest" description="Disordered" evidence="5">
    <location>
        <begin position="32"/>
        <end position="64"/>
    </location>
</feature>
<dbReference type="GO" id="GO:0000976">
    <property type="term" value="F:transcription cis-regulatory region binding"/>
    <property type="evidence" value="ECO:0007669"/>
    <property type="project" value="InterPro"/>
</dbReference>
<feature type="domain" description="BZIP" evidence="6">
    <location>
        <begin position="153"/>
        <end position="216"/>
    </location>
</feature>
<evidence type="ECO:0000313" key="7">
    <source>
        <dbReference type="EMBL" id="KAK0383623.1"/>
    </source>
</evidence>
<dbReference type="PANTHER" id="PTHR40621">
    <property type="entry name" value="TRANSCRIPTION FACTOR KAPC-RELATED"/>
    <property type="match status" value="1"/>
</dbReference>
<dbReference type="PROSITE" id="PS50217">
    <property type="entry name" value="BZIP"/>
    <property type="match status" value="1"/>
</dbReference>
<dbReference type="InterPro" id="IPR013910">
    <property type="entry name" value="TF_PAP1"/>
</dbReference>
<feature type="compositionally biased region" description="Polar residues" evidence="5">
    <location>
        <begin position="269"/>
        <end position="301"/>
    </location>
</feature>
<feature type="compositionally biased region" description="Polar residues" evidence="5">
    <location>
        <begin position="32"/>
        <end position="41"/>
    </location>
</feature>
<reference evidence="7" key="1">
    <citation type="submission" date="2022-10" db="EMBL/GenBank/DDBJ databases">
        <title>Determination and structural analysis of whole genome sequence of Sarocladium strictum F4-1.</title>
        <authorList>
            <person name="Hu L."/>
            <person name="Jiang Y."/>
        </authorList>
    </citation>
    <scope>NUCLEOTIDE SEQUENCE</scope>
    <source>
        <strain evidence="7">F4-1</strain>
    </source>
</reference>
<dbReference type="PANTHER" id="PTHR40621:SF6">
    <property type="entry name" value="AP-1-LIKE TRANSCRIPTION FACTOR YAP1-RELATED"/>
    <property type="match status" value="1"/>
</dbReference>